<keyword evidence="6" id="KW-0010">Activator</keyword>
<comment type="similarity">
    <text evidence="2">Belongs to the Bocaparvovirus Non-structural protein NP-1 family.</text>
</comment>
<evidence type="ECO:0000256" key="2">
    <source>
        <dbReference type="ARBA" id="ARBA00007126"/>
    </source>
</evidence>
<keyword evidence="7" id="KW-0804">Transcription</keyword>
<accession>A0A0U2UY94</accession>
<evidence type="ECO:0000256" key="5">
    <source>
        <dbReference type="ARBA" id="ARBA00023015"/>
    </source>
</evidence>
<evidence type="ECO:0000256" key="4">
    <source>
        <dbReference type="ARBA" id="ARBA00022562"/>
    </source>
</evidence>
<evidence type="ECO:0000313" key="11">
    <source>
        <dbReference type="Proteomes" id="UP000154788"/>
    </source>
</evidence>
<evidence type="ECO:0000256" key="3">
    <source>
        <dbReference type="ARBA" id="ARBA00020315"/>
    </source>
</evidence>
<evidence type="ECO:0000256" key="1">
    <source>
        <dbReference type="ARBA" id="ARBA00004147"/>
    </source>
</evidence>
<sequence length="186" mass="21648">MSTKHITKRSRARSRSRSPQGSRHQSGEKDLVSFHRGWTRNQSSSTASRHSTGRKTTPMHVFNEHKSRSKEPLPAFCGFYWHSTRLARCGTDWIFNEGKPKFQSVCHENKITWDQCREMLFEFKKVIDQKYRNIMYHMGRGGFCQKCCYWDDVYTKHLANVNDVLTQDLSDAEMLSAAMEVDGSSE</sequence>
<dbReference type="Pfam" id="PF11733">
    <property type="entry name" value="NP1-WLL"/>
    <property type="match status" value="1"/>
</dbReference>
<dbReference type="Proteomes" id="UP000154788">
    <property type="component" value="Genome"/>
</dbReference>
<evidence type="ECO:0000256" key="7">
    <source>
        <dbReference type="ARBA" id="ARBA00023163"/>
    </source>
</evidence>
<evidence type="ECO:0000256" key="8">
    <source>
        <dbReference type="ARBA" id="ARBA00045895"/>
    </source>
</evidence>
<name>A0A0U2UY94_9VIRU</name>
<dbReference type="EMBL" id="KT241026">
    <property type="protein sequence ID" value="ALR87697.1"/>
    <property type="molecule type" value="Genomic_DNA"/>
</dbReference>
<comment type="function">
    <text evidence="8">Required for the expression of the capsid proteins. Performs the splicing and internal polyadenylation of the viral capsid-encoding mRNA precursor, which allows its maturation and expression. Transactivates the viral promoter.</text>
</comment>
<feature type="compositionally biased region" description="Basic residues" evidence="9">
    <location>
        <begin position="1"/>
        <end position="16"/>
    </location>
</feature>
<feature type="region of interest" description="Disordered" evidence="9">
    <location>
        <begin position="1"/>
        <end position="66"/>
    </location>
</feature>
<evidence type="ECO:0000256" key="9">
    <source>
        <dbReference type="SAM" id="MobiDB-lite"/>
    </source>
</evidence>
<feature type="compositionally biased region" description="Polar residues" evidence="9">
    <location>
        <begin position="39"/>
        <end position="50"/>
    </location>
</feature>
<comment type="subcellular location">
    <subcellularLocation>
        <location evidence="1">Host nucleus</location>
    </subcellularLocation>
</comment>
<keyword evidence="5" id="KW-0805">Transcription regulation</keyword>
<reference evidence="10 11" key="1">
    <citation type="journal article" date="2016" name="Arch. Virol.">
        <title>Molecular characteristics of a novel strain of canine minute virus associated with hepatitis in a dog.</title>
        <authorList>
            <person name="Choi J.W."/>
            <person name="Jung J.Y."/>
            <person name="Lee J.I."/>
            <person name="Lee K.K."/>
            <person name="Oem J.K."/>
        </authorList>
    </citation>
    <scope>NUCLEOTIDE SEQUENCE [LARGE SCALE GENOMIC DNA]</scope>
    <source>
        <strain evidence="10">15D009</strain>
    </source>
</reference>
<dbReference type="InterPro" id="IPR021075">
    <property type="entry name" value="Bocavirus_NP1"/>
</dbReference>
<evidence type="ECO:0000256" key="6">
    <source>
        <dbReference type="ARBA" id="ARBA00023159"/>
    </source>
</evidence>
<keyword evidence="4" id="KW-1048">Host nucleus</keyword>
<protein>
    <recommendedName>
        <fullName evidence="3">Non-structural protein NP-1</fullName>
    </recommendedName>
</protein>
<dbReference type="GO" id="GO:0042025">
    <property type="term" value="C:host cell nucleus"/>
    <property type="evidence" value="ECO:0007669"/>
    <property type="project" value="UniProtKB-SubCell"/>
</dbReference>
<proteinExistence type="inferred from homology"/>
<evidence type="ECO:0000313" key="10">
    <source>
        <dbReference type="EMBL" id="ALR87697.1"/>
    </source>
</evidence>
<organism evidence="10 11">
    <name type="scientific">Canine minute virus</name>
    <dbReference type="NCBI Taxonomy" id="329639"/>
    <lineage>
        <taxon>Viruses</taxon>
        <taxon>Monodnaviria</taxon>
        <taxon>Shotokuvirae</taxon>
        <taxon>Cossaviricota</taxon>
        <taxon>Quintoviricetes</taxon>
        <taxon>Piccovirales</taxon>
        <taxon>Parvoviridae</taxon>
        <taxon>Parvovirinae</taxon>
        <taxon>Bocaparvovirus</taxon>
        <taxon>Bocaparvovirus carnivoran1</taxon>
    </lineage>
</organism>